<name>A0AAE9XFR3_9ENTE</name>
<dbReference type="NCBIfam" id="TIGR03061">
    <property type="entry name" value="pip_yhgE_Nterm"/>
    <property type="match status" value="1"/>
</dbReference>
<dbReference type="PANTHER" id="PTHR43077:SF10">
    <property type="entry name" value="TRANSPORT PERMEASE PROTEIN"/>
    <property type="match status" value="1"/>
</dbReference>
<feature type="transmembrane region" description="Helical" evidence="5">
    <location>
        <begin position="857"/>
        <end position="879"/>
    </location>
</feature>
<feature type="transmembrane region" description="Helical" evidence="5">
    <location>
        <begin position="804"/>
        <end position="822"/>
    </location>
</feature>
<proteinExistence type="predicted"/>
<organism evidence="7 8">
    <name type="scientific">Vagococcus lutrae</name>
    <dbReference type="NCBI Taxonomy" id="81947"/>
    <lineage>
        <taxon>Bacteria</taxon>
        <taxon>Bacillati</taxon>
        <taxon>Bacillota</taxon>
        <taxon>Bacilli</taxon>
        <taxon>Lactobacillales</taxon>
        <taxon>Enterococcaceae</taxon>
        <taxon>Vagococcus</taxon>
    </lineage>
</organism>
<dbReference type="Proteomes" id="UP001179600">
    <property type="component" value="Chromosome"/>
</dbReference>
<keyword evidence="2 5" id="KW-0812">Transmembrane</keyword>
<keyword evidence="3 5" id="KW-1133">Transmembrane helix</keyword>
<dbReference type="GO" id="GO:0016020">
    <property type="term" value="C:membrane"/>
    <property type="evidence" value="ECO:0007669"/>
    <property type="project" value="UniProtKB-SubCell"/>
</dbReference>
<dbReference type="InterPro" id="IPR017501">
    <property type="entry name" value="Phage_infect_YhgE_C"/>
</dbReference>
<keyword evidence="4 5" id="KW-0472">Membrane</keyword>
<feature type="domain" description="ABC-2 type transporter transmembrane" evidence="6">
    <location>
        <begin position="671"/>
        <end position="877"/>
    </location>
</feature>
<dbReference type="InterPro" id="IPR013525">
    <property type="entry name" value="ABC2_TM"/>
</dbReference>
<evidence type="ECO:0000256" key="2">
    <source>
        <dbReference type="ARBA" id="ARBA00022692"/>
    </source>
</evidence>
<dbReference type="Pfam" id="PF12698">
    <property type="entry name" value="ABC2_membrane_3"/>
    <property type="match status" value="2"/>
</dbReference>
<feature type="transmembrane region" description="Helical" evidence="5">
    <location>
        <begin position="776"/>
        <end position="797"/>
    </location>
</feature>
<feature type="transmembrane region" description="Helical" evidence="5">
    <location>
        <begin position="702"/>
        <end position="723"/>
    </location>
</feature>
<evidence type="ECO:0000256" key="5">
    <source>
        <dbReference type="SAM" id="Phobius"/>
    </source>
</evidence>
<protein>
    <submittedName>
        <fullName evidence="7">YhgE/Pip domain-containing protein</fullName>
    </submittedName>
</protein>
<dbReference type="AlphaFoldDB" id="A0AAE9XFR3"/>
<evidence type="ECO:0000259" key="6">
    <source>
        <dbReference type="Pfam" id="PF12698"/>
    </source>
</evidence>
<feature type="transmembrane region" description="Helical" evidence="5">
    <location>
        <begin position="744"/>
        <end position="764"/>
    </location>
</feature>
<dbReference type="EMBL" id="CP116507">
    <property type="protein sequence ID" value="WCG23387.1"/>
    <property type="molecule type" value="Genomic_DNA"/>
</dbReference>
<dbReference type="InterPro" id="IPR017500">
    <property type="entry name" value="Phage_infect_YhgE_N"/>
</dbReference>
<dbReference type="NCBIfam" id="TIGR03062">
    <property type="entry name" value="pip_yhgE_Cterm"/>
    <property type="match status" value="1"/>
</dbReference>
<dbReference type="RefSeq" id="WP_272163632.1">
    <property type="nucleotide sequence ID" value="NZ_CP116507.1"/>
</dbReference>
<gene>
    <name evidence="7" type="ORF">PML95_03860</name>
</gene>
<evidence type="ECO:0000256" key="4">
    <source>
        <dbReference type="ARBA" id="ARBA00023136"/>
    </source>
</evidence>
<dbReference type="GO" id="GO:0140359">
    <property type="term" value="F:ABC-type transporter activity"/>
    <property type="evidence" value="ECO:0007669"/>
    <property type="project" value="InterPro"/>
</dbReference>
<evidence type="ECO:0000313" key="7">
    <source>
        <dbReference type="EMBL" id="WCG23387.1"/>
    </source>
</evidence>
<reference evidence="7" key="1">
    <citation type="submission" date="2023-01" db="EMBL/GenBank/DDBJ databases">
        <title>Oxazolidinone resistance genes in florfenicol resistant enterococci from beef cattle and veal calves at slaughter.</title>
        <authorList>
            <person name="Biggel M."/>
        </authorList>
    </citation>
    <scope>NUCLEOTIDE SEQUENCE</scope>
    <source>
        <strain evidence="7">K204-1</strain>
    </source>
</reference>
<dbReference type="InterPro" id="IPR051328">
    <property type="entry name" value="T7SS_ABC-Transporter"/>
</dbReference>
<feature type="transmembrane region" description="Helical" evidence="5">
    <location>
        <begin position="24"/>
        <end position="48"/>
    </location>
</feature>
<evidence type="ECO:0000256" key="1">
    <source>
        <dbReference type="ARBA" id="ARBA00004141"/>
    </source>
</evidence>
<evidence type="ECO:0000256" key="3">
    <source>
        <dbReference type="ARBA" id="ARBA00022989"/>
    </source>
</evidence>
<evidence type="ECO:0000313" key="8">
    <source>
        <dbReference type="Proteomes" id="UP001179600"/>
    </source>
</evidence>
<dbReference type="PANTHER" id="PTHR43077">
    <property type="entry name" value="TRANSPORT PERMEASE YVFS-RELATED"/>
    <property type="match status" value="1"/>
</dbReference>
<feature type="domain" description="ABC-2 type transporter transmembrane" evidence="6">
    <location>
        <begin position="29"/>
        <end position="164"/>
    </location>
</feature>
<sequence length="900" mass="100642">MKQKFKNVFELYKLDWRRIYDNKLTFLLIIALMIIPSLYAWFNIAALWDPYSNTKDIAIAVYSDDETAEVLGQTVNIGDKIIDGLKDNDKVGWQFVKSKSELDKGVQSGKYYGGIYLPKDFSENLVSFVSGDIQKPKIEYSVNQKINAIAPKITDKGAAGIKDTISTEFVATVSDTLLKVFNDIGYDLDSNLVTINKISSKILTLDDNLDNIDGYAQKVVQLNQDFPEYKKKIDKAHEVMDYIPEVDKLGGKIVELNDKMPEIKKQGKIVYDLQDKIPEIQDAGRQIAMVDEDFEQVEEGMNKAITEAKNSLVIIDNLIKIMPKVAQLTKDSNQLLQDLNKQAENWPTEFDEIANTVQTTGTLIINTLDSVIKELEDLQDIKIIEQNKDEIANVLSSIANVLSKQAKLIDTNANILEALSHIINTDKFDAKIQDLKNKSNRLKSIATDLTNTANGIRDGSITDPDFTPYINAIKDVRNTVEKIISPELISTLKKDLQAVINIINEGQSITGEIIDENIIDNISSLLSNTKVLVEETIPVLEKYQKELPAIKKEIHDANLMLNGNMDKIVNGINKAVAMYENDLPEAEKKLALAANFVKNDWPGVKKDLNKTMKLVDEKVPEVEKALASATTLIQNDWPNIKSGIHKAAGFIREGQKDVDLAELIKLLKSDAQSESDFIANPVMINQHDVYPVPNNGSASAPFYTALCLWVGAVLFSSIATTDFHLSKDDQKRYSKRQQFLARMLTFQTVAFFQALIVACGNLWLLGTYAFNPVYNVLFALFIAFVFMMMVYVLVALLGNLGKGAAVIILVLSISGGGGNYPIEMSGKFFQFIHPFLPFTHAVNLLRESVGGIYWPNTIKAMVILLIFGIAFFLLGVLFFPEVRGFTKKLNEKLQEGHILH</sequence>
<comment type="subcellular location">
    <subcellularLocation>
        <location evidence="1">Membrane</location>
        <topology evidence="1">Multi-pass membrane protein</topology>
    </subcellularLocation>
</comment>
<accession>A0AAE9XFR3</accession>